<sequence>MRILIIEDDASLTELLTYGLEAENFTVDICHDGQEGLILALQNMHDIILLDRMLPGIPGEQILKRIRKADVTTPVIFITALGEPLEKITGLDLGADDYLVKPFDIGELSARIRSVARRSFALGASPLLEFGDISFSEKESKLIHRDNAFSLSRTEGELLAYFLRNPNRILTRQQIIGNVWGPDAEIEDGNLDNYVYFLRKKLGKLRTNVQIKTVYRKGYCLELR</sequence>
<dbReference type="Proteomes" id="UP000304953">
    <property type="component" value="Unassembled WGS sequence"/>
</dbReference>
<keyword evidence="2" id="KW-1185">Reference proteome</keyword>
<gene>
    <name evidence="1" type="ORF">E5329_00965</name>
</gene>
<accession>A0AC61S1R7</accession>
<organism evidence="1 2">
    <name type="scientific">Petralouisia muris</name>
    <dbReference type="NCBI Taxonomy" id="3032872"/>
    <lineage>
        <taxon>Bacteria</taxon>
        <taxon>Bacillati</taxon>
        <taxon>Bacillota</taxon>
        <taxon>Clostridia</taxon>
        <taxon>Lachnospirales</taxon>
        <taxon>Lachnospiraceae</taxon>
        <taxon>Petralouisia</taxon>
    </lineage>
</organism>
<evidence type="ECO:0000313" key="1">
    <source>
        <dbReference type="EMBL" id="TGY98375.1"/>
    </source>
</evidence>
<evidence type="ECO:0000313" key="2">
    <source>
        <dbReference type="Proteomes" id="UP000304953"/>
    </source>
</evidence>
<dbReference type="EMBL" id="SRYA01000001">
    <property type="protein sequence ID" value="TGY98375.1"/>
    <property type="molecule type" value="Genomic_DNA"/>
</dbReference>
<reference evidence="1" key="1">
    <citation type="submission" date="2019-04" db="EMBL/GenBank/DDBJ databases">
        <title>Microbes associate with the intestines of laboratory mice.</title>
        <authorList>
            <person name="Navarre W."/>
            <person name="Wong E."/>
            <person name="Huang K."/>
            <person name="Tropini C."/>
            <person name="Ng K."/>
            <person name="Yu B."/>
        </authorList>
    </citation>
    <scope>NUCLEOTIDE SEQUENCE</scope>
    <source>
        <strain evidence="1">NM01_1-7b</strain>
    </source>
</reference>
<comment type="caution">
    <text evidence="1">The sequence shown here is derived from an EMBL/GenBank/DDBJ whole genome shotgun (WGS) entry which is preliminary data.</text>
</comment>
<name>A0AC61S1R7_9FIRM</name>
<protein>
    <submittedName>
        <fullName evidence="1">Response regulator transcription factor</fullName>
    </submittedName>
</protein>
<proteinExistence type="predicted"/>